<name>A0A8S5TU35_9CAUD</name>
<accession>A0A8S5TU35</accession>
<dbReference type="Gene3D" id="2.40.30.200">
    <property type="match status" value="1"/>
</dbReference>
<dbReference type="Pfam" id="PF22768">
    <property type="entry name" value="SPP1_Dit"/>
    <property type="match status" value="1"/>
</dbReference>
<dbReference type="EMBL" id="BK015930">
    <property type="protein sequence ID" value="DAF85721.1"/>
    <property type="molecule type" value="Genomic_DNA"/>
</dbReference>
<feature type="domain" description="Siphovirus-type tail component C-terminal" evidence="1">
    <location>
        <begin position="182"/>
        <end position="272"/>
    </location>
</feature>
<dbReference type="Gene3D" id="2.60.120.860">
    <property type="match status" value="1"/>
</dbReference>
<dbReference type="InterPro" id="IPR054738">
    <property type="entry name" value="Siphovirus-type_tail_C"/>
</dbReference>
<evidence type="ECO:0000313" key="2">
    <source>
        <dbReference type="EMBL" id="DAF85721.1"/>
    </source>
</evidence>
<organism evidence="2">
    <name type="scientific">Siphoviridae sp. ctWT735</name>
    <dbReference type="NCBI Taxonomy" id="2825538"/>
    <lineage>
        <taxon>Viruses</taxon>
        <taxon>Duplodnaviria</taxon>
        <taxon>Heunggongvirae</taxon>
        <taxon>Uroviricota</taxon>
        <taxon>Caudoviricetes</taxon>
    </lineage>
</organism>
<evidence type="ECO:0000259" key="1">
    <source>
        <dbReference type="Pfam" id="PF22768"/>
    </source>
</evidence>
<protein>
    <submittedName>
        <fullName evidence="2">Tail protein</fullName>
    </submittedName>
</protein>
<sequence>MIRTVKITNFRGETLTLDLANPWETGLAVTAIKGLGPNKATINTVEVATDDGATYNSARVSSRNIVFSIRFVGDDIESCRQKTYKYFALKKPVTVEVNTDNRHLRISGYTESNEPDIFSSVESTSISIICPYPFFYSMNETNTVTFYGEEPAFEFPFENESEVPNIEFGIVFAITEANVRYEGDYEVGVIITIHATGPAKNVSIHKLDANETIQINTELEAGDDIIISTVARDKYIHRVRSGVTTNILNCVGKNTKWFLLQEGDNAFAYTAEEGIRNLQFSVKNDILYEGI</sequence>
<proteinExistence type="predicted"/>
<reference evidence="2" key="1">
    <citation type="journal article" date="2021" name="Proc. Natl. Acad. Sci. U.S.A.">
        <title>A Catalog of Tens of Thousands of Viruses from Human Metagenomes Reveals Hidden Associations with Chronic Diseases.</title>
        <authorList>
            <person name="Tisza M.J."/>
            <person name="Buck C.B."/>
        </authorList>
    </citation>
    <scope>NUCLEOTIDE SEQUENCE</scope>
    <source>
        <strain evidence="2">CtWT735</strain>
    </source>
</reference>